<evidence type="ECO:0000259" key="2">
    <source>
        <dbReference type="Pfam" id="PF26604"/>
    </source>
</evidence>
<evidence type="ECO:0000256" key="1">
    <source>
        <dbReference type="SAM" id="Phobius"/>
    </source>
</evidence>
<dbReference type="EMBL" id="LT840185">
    <property type="protein sequence ID" value="SMF61878.1"/>
    <property type="molecule type" value="Genomic_DNA"/>
</dbReference>
<dbReference type="STRING" id="941907.SAMN06295910_0879"/>
<dbReference type="NCBIfam" id="NF047864">
    <property type="entry name" value="CBU_0592_membra"/>
    <property type="match status" value="1"/>
</dbReference>
<keyword evidence="1" id="KW-0472">Membrane</keyword>
<dbReference type="RefSeq" id="WP_342039341.1">
    <property type="nucleotide sequence ID" value="NZ_LT840185.1"/>
</dbReference>
<protein>
    <recommendedName>
        <fullName evidence="2">CBU-0592-like domain-containing protein</fullName>
    </recommendedName>
</protein>
<keyword evidence="1" id="KW-1133">Transmembrane helix</keyword>
<feature type="domain" description="CBU-0592-like" evidence="2">
    <location>
        <begin position="9"/>
        <end position="83"/>
    </location>
</feature>
<keyword evidence="4" id="KW-1185">Reference proteome</keyword>
<organism evidence="3 4">
    <name type="scientific">Allosphingosinicella indica</name>
    <dbReference type="NCBI Taxonomy" id="941907"/>
    <lineage>
        <taxon>Bacteria</taxon>
        <taxon>Pseudomonadati</taxon>
        <taxon>Pseudomonadota</taxon>
        <taxon>Alphaproteobacteria</taxon>
        <taxon>Sphingomonadales</taxon>
        <taxon>Sphingomonadaceae</taxon>
        <taxon>Allosphingosinicella</taxon>
    </lineage>
</organism>
<gene>
    <name evidence="3" type="ORF">SAMN06295910_0879</name>
</gene>
<dbReference type="Proteomes" id="UP000192934">
    <property type="component" value="Chromosome I"/>
</dbReference>
<dbReference type="AlphaFoldDB" id="A0A1X7G0I7"/>
<evidence type="ECO:0000313" key="4">
    <source>
        <dbReference type="Proteomes" id="UP000192934"/>
    </source>
</evidence>
<proteinExistence type="predicted"/>
<reference evidence="4" key="1">
    <citation type="submission" date="2017-04" db="EMBL/GenBank/DDBJ databases">
        <authorList>
            <person name="Varghese N."/>
            <person name="Submissions S."/>
        </authorList>
    </citation>
    <scope>NUCLEOTIDE SEQUENCE [LARGE SCALE GENOMIC DNA]</scope>
    <source>
        <strain evidence="4">Dd16</strain>
    </source>
</reference>
<evidence type="ECO:0000313" key="3">
    <source>
        <dbReference type="EMBL" id="SMF61878.1"/>
    </source>
</evidence>
<feature type="transmembrane region" description="Helical" evidence="1">
    <location>
        <begin position="61"/>
        <end position="80"/>
    </location>
</feature>
<sequence length="89" mass="9433">MTAIAVAVEAIGWVAALMILGAYWLLTTGRVDARSPLYQWLNVLGAAGFILNSGYNGAYPSAVLNVVWAGIGIYALWAIARSRRAPPAV</sequence>
<name>A0A1X7G0I7_9SPHN</name>
<dbReference type="Pfam" id="PF26604">
    <property type="entry name" value="CBU_0592"/>
    <property type="match status" value="1"/>
</dbReference>
<keyword evidence="1" id="KW-0812">Transmembrane</keyword>
<accession>A0A1X7G0I7</accession>
<feature type="transmembrane region" description="Helical" evidence="1">
    <location>
        <begin position="6"/>
        <end position="25"/>
    </location>
</feature>
<dbReference type="InterPro" id="IPR058058">
    <property type="entry name" value="CBU_0592-like"/>
</dbReference>